<reference evidence="1" key="1">
    <citation type="submission" date="2022-01" db="EMBL/GenBank/DDBJ databases">
        <title>Microbacterium eymi and Microbacterium rhizovicinus sp. nov., isolated from the rhizospheric soil of Elymus tsukushiensis, a plant native to the Dokdo Islands, Republic of Korea.</title>
        <authorList>
            <person name="Hwang Y.J."/>
        </authorList>
    </citation>
    <scope>NUCLEOTIDE SEQUENCE</scope>
    <source>
        <strain evidence="1">KUDC0405</strain>
    </source>
</reference>
<dbReference type="EMBL" id="CP091139">
    <property type="protein sequence ID" value="UUT36462.1"/>
    <property type="molecule type" value="Genomic_DNA"/>
</dbReference>
<keyword evidence="2" id="KW-1185">Reference proteome</keyword>
<dbReference type="Proteomes" id="UP001054811">
    <property type="component" value="Chromosome"/>
</dbReference>
<gene>
    <name evidence="1" type="ORF">L2X98_26500</name>
</gene>
<protein>
    <submittedName>
        <fullName evidence="1">Uncharacterized protein</fullName>
    </submittedName>
</protein>
<sequence>MTAAGWDLGYPNAFEVEPGRIGTLYYFNRRDDAVQANGGVRHIARSIFTV</sequence>
<accession>A0ABY5NMP9</accession>
<dbReference type="RefSeq" id="WP_259613120.1">
    <property type="nucleotide sequence ID" value="NZ_CP091139.2"/>
</dbReference>
<proteinExistence type="predicted"/>
<organism evidence="1 2">
    <name type="scientific">Microbacterium elymi</name>
    <dbReference type="NCBI Taxonomy" id="2909587"/>
    <lineage>
        <taxon>Bacteria</taxon>
        <taxon>Bacillati</taxon>
        <taxon>Actinomycetota</taxon>
        <taxon>Actinomycetes</taxon>
        <taxon>Micrococcales</taxon>
        <taxon>Microbacteriaceae</taxon>
        <taxon>Microbacterium</taxon>
    </lineage>
</organism>
<dbReference type="Gene3D" id="2.120.10.10">
    <property type="match status" value="1"/>
</dbReference>
<name>A0ABY5NMP9_9MICO</name>
<evidence type="ECO:0000313" key="2">
    <source>
        <dbReference type="Proteomes" id="UP001054811"/>
    </source>
</evidence>
<evidence type="ECO:0000313" key="1">
    <source>
        <dbReference type="EMBL" id="UUT36462.1"/>
    </source>
</evidence>